<reference evidence="1 2" key="1">
    <citation type="journal article" date="2015" name="Environ. Microbiol.">
        <title>Metagenome sequence of Elaphomyces granulatus from sporocarp tissue reveals Ascomycota ectomycorrhizal fingerprints of genome expansion and a Proteobacteria-rich microbiome.</title>
        <authorList>
            <person name="Quandt C.A."/>
            <person name="Kohler A."/>
            <person name="Hesse C.N."/>
            <person name="Sharpton T.J."/>
            <person name="Martin F."/>
            <person name="Spatafora J.W."/>
        </authorList>
    </citation>
    <scope>NUCLEOTIDE SEQUENCE [LARGE SCALE GENOMIC DNA]</scope>
    <source>
        <strain evidence="1 2">OSC145934</strain>
    </source>
</reference>
<proteinExistence type="predicted"/>
<evidence type="ECO:0000313" key="2">
    <source>
        <dbReference type="Proteomes" id="UP000243515"/>
    </source>
</evidence>
<keyword evidence="2" id="KW-1185">Reference proteome</keyword>
<sequence length="230" mass="26422">MIYHYRFRRGIPPSDFLRDNPIVTQFLREVLVSNQSEGDPLSNKALDICYRQGWLQAELLDPSDPNPKTYLISTSSLPFPSDKFPSVQELCFAVIREFKSSALKPPDGQRLGPGAVPRPVEARYQDEFYRACDALLGNIYLSSEWLGKDKIGRVDFLVKSQEWAIECIRDGDRLEEHISKFQEGGRYHKWIVSGEIKEHILLDFRKSGSLRTRNSQLKKIEGVLLSILSY</sequence>
<gene>
    <name evidence="1" type="ORF">Egran_06952</name>
</gene>
<dbReference type="EMBL" id="NPHW01007265">
    <property type="protein sequence ID" value="OXV05280.1"/>
    <property type="molecule type" value="Genomic_DNA"/>
</dbReference>
<dbReference type="AlphaFoldDB" id="A0A232LM99"/>
<organism evidence="1 2">
    <name type="scientific">Elaphomyces granulatus</name>
    <dbReference type="NCBI Taxonomy" id="519963"/>
    <lineage>
        <taxon>Eukaryota</taxon>
        <taxon>Fungi</taxon>
        <taxon>Dikarya</taxon>
        <taxon>Ascomycota</taxon>
        <taxon>Pezizomycotina</taxon>
        <taxon>Eurotiomycetes</taxon>
        <taxon>Eurotiomycetidae</taxon>
        <taxon>Eurotiales</taxon>
        <taxon>Elaphomycetaceae</taxon>
        <taxon>Elaphomyces</taxon>
    </lineage>
</organism>
<accession>A0A232LM99</accession>
<protein>
    <submittedName>
        <fullName evidence="1">Uncharacterized protein</fullName>
    </submittedName>
</protein>
<name>A0A232LM99_9EURO</name>
<comment type="caution">
    <text evidence="1">The sequence shown here is derived from an EMBL/GenBank/DDBJ whole genome shotgun (WGS) entry which is preliminary data.</text>
</comment>
<dbReference type="Proteomes" id="UP000243515">
    <property type="component" value="Unassembled WGS sequence"/>
</dbReference>
<dbReference type="OrthoDB" id="4524707at2759"/>
<evidence type="ECO:0000313" key="1">
    <source>
        <dbReference type="EMBL" id="OXV05280.1"/>
    </source>
</evidence>